<protein>
    <submittedName>
        <fullName evidence="1">Uncharacterized protein</fullName>
    </submittedName>
</protein>
<accession>A0A420DX08</accession>
<dbReference type="AlphaFoldDB" id="A0A420DX08"/>
<sequence length="39" mass="4827">MSRLNTLTSFRLAEIFKDYDFNIRKQMGFSSYNYMLFYN</sequence>
<proteinExistence type="predicted"/>
<reference evidence="1 2" key="1">
    <citation type="submission" date="2018-09" db="EMBL/GenBank/DDBJ databases">
        <title>Genomic Encyclopedia of Archaeal and Bacterial Type Strains, Phase II (KMG-II): from individual species to whole genera.</title>
        <authorList>
            <person name="Goeker M."/>
        </authorList>
    </citation>
    <scope>NUCLEOTIDE SEQUENCE [LARGE SCALE GENOMIC DNA]</scope>
    <source>
        <strain evidence="1 2">DSM 26283</strain>
    </source>
</reference>
<dbReference type="Proteomes" id="UP000284892">
    <property type="component" value="Unassembled WGS sequence"/>
</dbReference>
<dbReference type="EMBL" id="RAQJ01000001">
    <property type="protein sequence ID" value="RKE98743.1"/>
    <property type="molecule type" value="Genomic_DNA"/>
</dbReference>
<organism evidence="1 2">
    <name type="scientific">Ichthyenterobacterium magnum</name>
    <dbReference type="NCBI Taxonomy" id="1230530"/>
    <lineage>
        <taxon>Bacteria</taxon>
        <taxon>Pseudomonadati</taxon>
        <taxon>Bacteroidota</taxon>
        <taxon>Flavobacteriia</taxon>
        <taxon>Flavobacteriales</taxon>
        <taxon>Flavobacteriaceae</taxon>
        <taxon>Ichthyenterobacterium</taxon>
    </lineage>
</organism>
<evidence type="ECO:0000313" key="1">
    <source>
        <dbReference type="EMBL" id="RKE98743.1"/>
    </source>
</evidence>
<gene>
    <name evidence="1" type="ORF">BXY80_0836</name>
</gene>
<keyword evidence="2" id="KW-1185">Reference proteome</keyword>
<name>A0A420DX08_9FLAO</name>
<evidence type="ECO:0000313" key="2">
    <source>
        <dbReference type="Proteomes" id="UP000284892"/>
    </source>
</evidence>
<comment type="caution">
    <text evidence="1">The sequence shown here is derived from an EMBL/GenBank/DDBJ whole genome shotgun (WGS) entry which is preliminary data.</text>
</comment>